<organism evidence="1 2">
    <name type="scientific">Lactuca saligna</name>
    <name type="common">Willowleaf lettuce</name>
    <dbReference type="NCBI Taxonomy" id="75948"/>
    <lineage>
        <taxon>Eukaryota</taxon>
        <taxon>Viridiplantae</taxon>
        <taxon>Streptophyta</taxon>
        <taxon>Embryophyta</taxon>
        <taxon>Tracheophyta</taxon>
        <taxon>Spermatophyta</taxon>
        <taxon>Magnoliopsida</taxon>
        <taxon>eudicotyledons</taxon>
        <taxon>Gunneridae</taxon>
        <taxon>Pentapetalae</taxon>
        <taxon>asterids</taxon>
        <taxon>campanulids</taxon>
        <taxon>Asterales</taxon>
        <taxon>Asteraceae</taxon>
        <taxon>Cichorioideae</taxon>
        <taxon>Cichorieae</taxon>
        <taxon>Lactucinae</taxon>
        <taxon>Lactuca</taxon>
    </lineage>
</organism>
<proteinExistence type="predicted"/>
<gene>
    <name evidence="1" type="ORF">LSALG_LOCUS8412</name>
</gene>
<protein>
    <submittedName>
        <fullName evidence="1">Uncharacterized protein</fullName>
    </submittedName>
</protein>
<evidence type="ECO:0000313" key="2">
    <source>
        <dbReference type="Proteomes" id="UP001177003"/>
    </source>
</evidence>
<reference evidence="1" key="1">
    <citation type="submission" date="2023-04" db="EMBL/GenBank/DDBJ databases">
        <authorList>
            <person name="Vijverberg K."/>
            <person name="Xiong W."/>
            <person name="Schranz E."/>
        </authorList>
    </citation>
    <scope>NUCLEOTIDE SEQUENCE</scope>
</reference>
<dbReference type="EMBL" id="OX465077">
    <property type="protein sequence ID" value="CAI9267958.1"/>
    <property type="molecule type" value="Genomic_DNA"/>
</dbReference>
<keyword evidence="2" id="KW-1185">Reference proteome</keyword>
<evidence type="ECO:0000313" key="1">
    <source>
        <dbReference type="EMBL" id="CAI9267958.1"/>
    </source>
</evidence>
<name>A0AA35VVU9_LACSI</name>
<dbReference type="Proteomes" id="UP001177003">
    <property type="component" value="Chromosome 1"/>
</dbReference>
<sequence>MSSKVLMSSILPSSFKQTMRHCLMKSQRRLRTKELKTLSNMSRVVLFDMLSATSHIHPTLNRYVSSTIQALLILILEPLLEPLEMVNIGIVLMWNPFELLSVFLD</sequence>
<dbReference type="AlphaFoldDB" id="A0AA35VVU9"/>
<accession>A0AA35VVU9</accession>